<keyword evidence="2" id="KW-1185">Reference proteome</keyword>
<evidence type="ECO:0000313" key="2">
    <source>
        <dbReference type="Proteomes" id="UP000244792"/>
    </source>
</evidence>
<proteinExistence type="predicted"/>
<accession>A0A2R4W140</accession>
<dbReference type="EMBL" id="CP020921">
    <property type="protein sequence ID" value="AWB10434.1"/>
    <property type="molecule type" value="Genomic_DNA"/>
</dbReference>
<gene>
    <name evidence="1" type="ORF">TDSAC_1085</name>
</gene>
<dbReference type="Gene3D" id="3.30.470.20">
    <property type="entry name" value="ATP-grasp fold, B domain"/>
    <property type="match status" value="1"/>
</dbReference>
<dbReference type="SUPFAM" id="SSF56059">
    <property type="entry name" value="Glutathione synthetase ATP-binding domain-like"/>
    <property type="match status" value="1"/>
</dbReference>
<organism evidence="1 2">
    <name type="scientific">Thermodesulfobium acidiphilum</name>
    <dbReference type="NCBI Taxonomy" id="1794699"/>
    <lineage>
        <taxon>Bacteria</taxon>
        <taxon>Pseudomonadati</taxon>
        <taxon>Thermodesulfobiota</taxon>
        <taxon>Thermodesulfobiia</taxon>
        <taxon>Thermodesulfobiales</taxon>
        <taxon>Thermodesulfobiaceae</taxon>
        <taxon>Thermodesulfobium</taxon>
    </lineage>
</organism>
<name>A0A2R4W140_THEAF</name>
<evidence type="ECO:0008006" key="3">
    <source>
        <dbReference type="Google" id="ProtNLM"/>
    </source>
</evidence>
<dbReference type="RefSeq" id="WP_108309231.1">
    <property type="nucleotide sequence ID" value="NZ_CP020921.1"/>
</dbReference>
<dbReference type="AlphaFoldDB" id="A0A2R4W140"/>
<sequence>MLFIFSTTYDTTVDLLVYYIGEDKVFRFNTDIFKDYKISIDEDSFKIEDLTGRYITNKDIRKVLWRKPSKIRDLFPEEILSPEDAYYEIEVWYVMREIINLLWSENKIVLTEPLVDYRVGKFVQLKCAKKFFNVPKYIFRYGFDKKLNTEGDTIIKSLTSEPISEDGSVIFATKVNQNELDVNCPWFIQDYVHSQKDITVVFVRDEIFAFELDRTSFLDKTIDWRELSVDTTTDMWLPHILPDCVRDSIFHFMRELKLHFGRFDFLYSDDKYYFLEINPNGQWAWLDSERKLKLLDKVINEISPDTPLYAIPFLRY</sequence>
<dbReference type="KEGG" id="taci:TDSAC_1085"/>
<dbReference type="Proteomes" id="UP000244792">
    <property type="component" value="Chromosome"/>
</dbReference>
<evidence type="ECO:0000313" key="1">
    <source>
        <dbReference type="EMBL" id="AWB10434.1"/>
    </source>
</evidence>
<protein>
    <recommendedName>
        <fullName evidence="3">ATP-grasp domain-containing protein</fullName>
    </recommendedName>
</protein>
<dbReference type="OrthoDB" id="583309at2"/>
<reference evidence="1 2" key="1">
    <citation type="submission" date="2017-04" db="EMBL/GenBank/DDBJ databases">
        <title>Genomic insights into metabolism of Thermodesulfobium acidiphilum.</title>
        <authorList>
            <person name="Toshchakov S.V."/>
            <person name="Frolov E.N."/>
            <person name="Kublanov I.V."/>
            <person name="Samarov N.I."/>
            <person name="Novikov A."/>
            <person name="Lebedinsky A.V."/>
            <person name="Bonch-Osmolovskaya E.A."/>
            <person name="Chernyh N.A."/>
        </authorList>
    </citation>
    <scope>NUCLEOTIDE SEQUENCE [LARGE SCALE GENOMIC DNA]</scope>
    <source>
        <strain evidence="1 2">3127-1</strain>
    </source>
</reference>